<reference evidence="3" key="1">
    <citation type="submission" date="2021-01" db="EMBL/GenBank/DDBJ databases">
        <authorList>
            <person name="Kaushik A."/>
        </authorList>
    </citation>
    <scope>NUCLEOTIDE SEQUENCE</scope>
    <source>
        <strain evidence="3">AG5</strain>
    </source>
</reference>
<dbReference type="EMBL" id="CAJNJQ010001135">
    <property type="protein sequence ID" value="CAE7122195.1"/>
    <property type="molecule type" value="Genomic_DNA"/>
</dbReference>
<comment type="caution">
    <text evidence="3">The sequence shown here is derived from an EMBL/GenBank/DDBJ whole genome shotgun (WGS) entry which is preliminary data.</text>
</comment>
<keyword evidence="1" id="KW-0863">Zinc-finger</keyword>
<dbReference type="InterPro" id="IPR013087">
    <property type="entry name" value="Znf_C2H2_type"/>
</dbReference>
<dbReference type="Gene3D" id="3.30.160.60">
    <property type="entry name" value="Classic Zinc Finger"/>
    <property type="match status" value="1"/>
</dbReference>
<evidence type="ECO:0000256" key="1">
    <source>
        <dbReference type="PROSITE-ProRule" id="PRU00042"/>
    </source>
</evidence>
<dbReference type="PROSITE" id="PS50157">
    <property type="entry name" value="ZINC_FINGER_C2H2_2"/>
    <property type="match status" value="1"/>
</dbReference>
<name>A0A8H3DXZ5_9AGAM</name>
<sequence length="130" mass="14725">MSNTQDSHAYDYSDFQGVTARLEVPSGNHNKASIDQLVEAFRAGAGRSATKAICSKCHDEGKHVVWDPKPASLKRHLYFHYDIKQFACNVPDCGRHFITKDQAVVHVMVHHTNQRDRKVAETWVVSLYDS</sequence>
<proteinExistence type="predicted"/>
<dbReference type="Proteomes" id="UP000663827">
    <property type="component" value="Unassembled WGS sequence"/>
</dbReference>
<dbReference type="SUPFAM" id="SSF57667">
    <property type="entry name" value="beta-beta-alpha zinc fingers"/>
    <property type="match status" value="1"/>
</dbReference>
<protein>
    <recommendedName>
        <fullName evidence="2">C2H2-type domain-containing protein</fullName>
    </recommendedName>
</protein>
<organism evidence="3 4">
    <name type="scientific">Rhizoctonia solani</name>
    <dbReference type="NCBI Taxonomy" id="456999"/>
    <lineage>
        <taxon>Eukaryota</taxon>
        <taxon>Fungi</taxon>
        <taxon>Dikarya</taxon>
        <taxon>Basidiomycota</taxon>
        <taxon>Agaricomycotina</taxon>
        <taxon>Agaricomycetes</taxon>
        <taxon>Cantharellales</taxon>
        <taxon>Ceratobasidiaceae</taxon>
        <taxon>Rhizoctonia</taxon>
    </lineage>
</organism>
<dbReference type="GO" id="GO:0008270">
    <property type="term" value="F:zinc ion binding"/>
    <property type="evidence" value="ECO:0007669"/>
    <property type="project" value="UniProtKB-KW"/>
</dbReference>
<dbReference type="PROSITE" id="PS00028">
    <property type="entry name" value="ZINC_FINGER_C2H2_1"/>
    <property type="match status" value="1"/>
</dbReference>
<accession>A0A8H3DXZ5</accession>
<gene>
    <name evidence="3" type="ORF">RDB_LOCUS56772</name>
</gene>
<keyword evidence="1" id="KW-0862">Zinc</keyword>
<dbReference type="AlphaFoldDB" id="A0A8H3DXZ5"/>
<evidence type="ECO:0000259" key="2">
    <source>
        <dbReference type="PROSITE" id="PS50157"/>
    </source>
</evidence>
<dbReference type="InterPro" id="IPR036236">
    <property type="entry name" value="Znf_C2H2_sf"/>
</dbReference>
<keyword evidence="1" id="KW-0479">Metal-binding</keyword>
<evidence type="ECO:0000313" key="4">
    <source>
        <dbReference type="Proteomes" id="UP000663827"/>
    </source>
</evidence>
<feature type="domain" description="C2H2-type" evidence="2">
    <location>
        <begin position="86"/>
        <end position="116"/>
    </location>
</feature>
<dbReference type="SMART" id="SM00355">
    <property type="entry name" value="ZnF_C2H2"/>
    <property type="match status" value="2"/>
</dbReference>
<evidence type="ECO:0000313" key="3">
    <source>
        <dbReference type="EMBL" id="CAE7122195.1"/>
    </source>
</evidence>